<keyword evidence="3" id="KW-1185">Reference proteome</keyword>
<feature type="compositionally biased region" description="Low complexity" evidence="1">
    <location>
        <begin position="210"/>
        <end position="221"/>
    </location>
</feature>
<proteinExistence type="predicted"/>
<dbReference type="EMBL" id="JAULSU010000005">
    <property type="protein sequence ID" value="KAK0617396.1"/>
    <property type="molecule type" value="Genomic_DNA"/>
</dbReference>
<sequence>MTKPPLLNNTKGGEWVIVVQKLSIYGPDSPPAQNPNAHVKAATLASGTTHTISVHLVAELTAFSWTLLLSWASSGKCFLKLEWSFPSHRFPKFTTRHILVLDGTSLSFAGSLDRYLQLFDHFHPSEDPFSHQTGNVSPLQCSSNYQQAHQRLSCASTLEEDLAPSATPVPWGLASHQDIMLPIWPADPVSMGNCLASGHATNSLDIFDDPGSPTSLTTGTTRQSSPDWVDTAPDTSQPSQGTSAWDRIQDFSRQREEAFAQYARNGDSSSIFAVLDAAAQVDEVWDSSGLAHFGPQRNL</sequence>
<evidence type="ECO:0000256" key="1">
    <source>
        <dbReference type="SAM" id="MobiDB-lite"/>
    </source>
</evidence>
<feature type="region of interest" description="Disordered" evidence="1">
    <location>
        <begin position="206"/>
        <end position="244"/>
    </location>
</feature>
<reference evidence="2" key="1">
    <citation type="submission" date="2023-06" db="EMBL/GenBank/DDBJ databases">
        <title>Genome-scale phylogeny and comparative genomics of the fungal order Sordariales.</title>
        <authorList>
            <consortium name="Lawrence Berkeley National Laboratory"/>
            <person name="Hensen N."/>
            <person name="Bonometti L."/>
            <person name="Westerberg I."/>
            <person name="Brannstrom I.O."/>
            <person name="Guillou S."/>
            <person name="Cros-Aarteil S."/>
            <person name="Calhoun S."/>
            <person name="Haridas S."/>
            <person name="Kuo A."/>
            <person name="Mondo S."/>
            <person name="Pangilinan J."/>
            <person name="Riley R."/>
            <person name="Labutti K."/>
            <person name="Andreopoulos B."/>
            <person name="Lipzen A."/>
            <person name="Chen C."/>
            <person name="Yanf M."/>
            <person name="Daum C."/>
            <person name="Ng V."/>
            <person name="Clum A."/>
            <person name="Steindorff A."/>
            <person name="Ohm R."/>
            <person name="Martin F."/>
            <person name="Silar P."/>
            <person name="Natvig D."/>
            <person name="Lalanne C."/>
            <person name="Gautier V."/>
            <person name="Ament-Velasquez S.L."/>
            <person name="Kruys A."/>
            <person name="Hutchinson M.I."/>
            <person name="Powell A.J."/>
            <person name="Barry K."/>
            <person name="Miller A.N."/>
            <person name="Grigoriev I.V."/>
            <person name="Debuchy R."/>
            <person name="Gladieux P."/>
            <person name="Thoren M.H."/>
            <person name="Johannesson H."/>
        </authorList>
    </citation>
    <scope>NUCLEOTIDE SEQUENCE</scope>
    <source>
        <strain evidence="2">CBS 606.72</strain>
    </source>
</reference>
<protein>
    <submittedName>
        <fullName evidence="2">Uncharacterized protein</fullName>
    </submittedName>
</protein>
<evidence type="ECO:0000313" key="2">
    <source>
        <dbReference type="EMBL" id="KAK0617396.1"/>
    </source>
</evidence>
<accession>A0AA39WL33</accession>
<dbReference type="AlphaFoldDB" id="A0AA39WL33"/>
<comment type="caution">
    <text evidence="2">The sequence shown here is derived from an EMBL/GenBank/DDBJ whole genome shotgun (WGS) entry which is preliminary data.</text>
</comment>
<gene>
    <name evidence="2" type="ORF">B0T14DRAFT_268672</name>
</gene>
<name>A0AA39WL33_9PEZI</name>
<evidence type="ECO:0000313" key="3">
    <source>
        <dbReference type="Proteomes" id="UP001175000"/>
    </source>
</evidence>
<organism evidence="2 3">
    <name type="scientific">Immersiella caudata</name>
    <dbReference type="NCBI Taxonomy" id="314043"/>
    <lineage>
        <taxon>Eukaryota</taxon>
        <taxon>Fungi</taxon>
        <taxon>Dikarya</taxon>
        <taxon>Ascomycota</taxon>
        <taxon>Pezizomycotina</taxon>
        <taxon>Sordariomycetes</taxon>
        <taxon>Sordariomycetidae</taxon>
        <taxon>Sordariales</taxon>
        <taxon>Lasiosphaeriaceae</taxon>
        <taxon>Immersiella</taxon>
    </lineage>
</organism>
<dbReference type="Proteomes" id="UP001175000">
    <property type="component" value="Unassembled WGS sequence"/>
</dbReference>
<feature type="compositionally biased region" description="Polar residues" evidence="1">
    <location>
        <begin position="233"/>
        <end position="243"/>
    </location>
</feature>